<protein>
    <submittedName>
        <fullName evidence="5">Cell adhesion molecule 3-like</fullName>
    </submittedName>
</protein>
<dbReference type="PANTHER" id="PTHR21261">
    <property type="entry name" value="BEAT PROTEIN"/>
    <property type="match status" value="1"/>
</dbReference>
<dbReference type="AlphaFoldDB" id="A0A6P8ZJ31"/>
<dbReference type="PANTHER" id="PTHR21261:SF15">
    <property type="entry name" value="BEATEN PATH IIIA, ISOFORM D-RELATED"/>
    <property type="match status" value="1"/>
</dbReference>
<proteinExistence type="predicted"/>
<dbReference type="InParanoid" id="A0A6P8ZJ31"/>
<dbReference type="Pfam" id="PF13927">
    <property type="entry name" value="Ig_3"/>
    <property type="match status" value="1"/>
</dbReference>
<name>A0A6P8ZJ31_THRPL</name>
<evidence type="ECO:0000256" key="1">
    <source>
        <dbReference type="SAM" id="MobiDB-lite"/>
    </source>
</evidence>
<dbReference type="Proteomes" id="UP000515158">
    <property type="component" value="Unplaced"/>
</dbReference>
<dbReference type="RefSeq" id="XP_034234644.1">
    <property type="nucleotide sequence ID" value="XM_034378753.1"/>
</dbReference>
<dbReference type="Gene3D" id="2.60.40.10">
    <property type="entry name" value="Immunoglobulins"/>
    <property type="match status" value="2"/>
</dbReference>
<feature type="region of interest" description="Disordered" evidence="1">
    <location>
        <begin position="188"/>
        <end position="243"/>
    </location>
</feature>
<sequence>MATPVLQIVAVSVLSLIALTPTDCGALLIRALRVPAWTQLHQPAVLSCQYDAQGEPLYSVKWYRNRQEFYRYLKDEAPNIRTFTMNGVHVDVAQSNDTTLRLSNVSFDTAGEYTCEVSVDAPTFLTAVSSARLNVVAMPPKGPHISGLDSAYVPGQTIVANCSIGPAVPRATLRWYLNGVELDHRNLVAPTHGADPPARSATPTGWRCGCRSSPRSSRGTTPSCAASRSSRTCRTATPPSRPS</sequence>
<dbReference type="InterPro" id="IPR013783">
    <property type="entry name" value="Ig-like_fold"/>
</dbReference>
<dbReference type="InterPro" id="IPR003599">
    <property type="entry name" value="Ig_sub"/>
</dbReference>
<organism evidence="5">
    <name type="scientific">Thrips palmi</name>
    <name type="common">Melon thrips</name>
    <dbReference type="NCBI Taxonomy" id="161013"/>
    <lineage>
        <taxon>Eukaryota</taxon>
        <taxon>Metazoa</taxon>
        <taxon>Ecdysozoa</taxon>
        <taxon>Arthropoda</taxon>
        <taxon>Hexapoda</taxon>
        <taxon>Insecta</taxon>
        <taxon>Pterygota</taxon>
        <taxon>Neoptera</taxon>
        <taxon>Paraneoptera</taxon>
        <taxon>Thysanoptera</taxon>
        <taxon>Terebrantia</taxon>
        <taxon>Thripoidea</taxon>
        <taxon>Thripidae</taxon>
        <taxon>Thrips</taxon>
    </lineage>
</organism>
<evidence type="ECO:0000313" key="5">
    <source>
        <dbReference type="RefSeq" id="XP_034234644.1"/>
    </source>
</evidence>
<gene>
    <name evidence="5" type="primary">LOC117641432</name>
</gene>
<dbReference type="GeneID" id="117641432"/>
<feature type="compositionally biased region" description="Low complexity" evidence="1">
    <location>
        <begin position="207"/>
        <end position="243"/>
    </location>
</feature>
<dbReference type="SMART" id="SM00409">
    <property type="entry name" value="IG"/>
    <property type="match status" value="1"/>
</dbReference>
<keyword evidence="4" id="KW-1185">Reference proteome</keyword>
<evidence type="ECO:0000259" key="3">
    <source>
        <dbReference type="PROSITE" id="PS50835"/>
    </source>
</evidence>
<dbReference type="FunFam" id="2.60.40.10:FF:000437">
    <property type="entry name" value="Beat-IIIc, isoform A"/>
    <property type="match status" value="1"/>
</dbReference>
<feature type="signal peptide" evidence="2">
    <location>
        <begin position="1"/>
        <end position="26"/>
    </location>
</feature>
<dbReference type="OrthoDB" id="10015491at2759"/>
<dbReference type="InterPro" id="IPR007110">
    <property type="entry name" value="Ig-like_dom"/>
</dbReference>
<dbReference type="PROSITE" id="PS50835">
    <property type="entry name" value="IG_LIKE"/>
    <property type="match status" value="1"/>
</dbReference>
<reference evidence="5" key="1">
    <citation type="submission" date="2025-08" db="UniProtKB">
        <authorList>
            <consortium name="RefSeq"/>
        </authorList>
    </citation>
    <scope>IDENTIFICATION</scope>
    <source>
        <tissue evidence="5">Total insect</tissue>
    </source>
</reference>
<dbReference type="SUPFAM" id="SSF48726">
    <property type="entry name" value="Immunoglobulin"/>
    <property type="match status" value="2"/>
</dbReference>
<evidence type="ECO:0000256" key="2">
    <source>
        <dbReference type="SAM" id="SignalP"/>
    </source>
</evidence>
<dbReference type="KEGG" id="tpal:117641432"/>
<evidence type="ECO:0000313" key="4">
    <source>
        <dbReference type="Proteomes" id="UP000515158"/>
    </source>
</evidence>
<dbReference type="InterPro" id="IPR036179">
    <property type="entry name" value="Ig-like_dom_sf"/>
</dbReference>
<feature type="domain" description="Ig-like" evidence="3">
    <location>
        <begin position="42"/>
        <end position="126"/>
    </location>
</feature>
<feature type="chain" id="PRO_5028432535" evidence="2">
    <location>
        <begin position="27"/>
        <end position="243"/>
    </location>
</feature>
<accession>A0A6P8ZJ31</accession>
<keyword evidence="2" id="KW-0732">Signal</keyword>
<dbReference type="CDD" id="cd00096">
    <property type="entry name" value="Ig"/>
    <property type="match status" value="1"/>
</dbReference>